<organism evidence="2 3">
    <name type="scientific">Blastococcus jejuensis</name>
    <dbReference type="NCBI Taxonomy" id="351224"/>
    <lineage>
        <taxon>Bacteria</taxon>
        <taxon>Bacillati</taxon>
        <taxon>Actinomycetota</taxon>
        <taxon>Actinomycetes</taxon>
        <taxon>Geodermatophilales</taxon>
        <taxon>Geodermatophilaceae</taxon>
        <taxon>Blastococcus</taxon>
    </lineage>
</organism>
<keyword evidence="1" id="KW-1133">Transmembrane helix</keyword>
<evidence type="ECO:0000256" key="1">
    <source>
        <dbReference type="SAM" id="Phobius"/>
    </source>
</evidence>
<evidence type="ECO:0000313" key="2">
    <source>
        <dbReference type="EMBL" id="GAA3180952.1"/>
    </source>
</evidence>
<evidence type="ECO:0008006" key="4">
    <source>
        <dbReference type="Google" id="ProtNLM"/>
    </source>
</evidence>
<dbReference type="Proteomes" id="UP001499924">
    <property type="component" value="Unassembled WGS sequence"/>
</dbReference>
<gene>
    <name evidence="2" type="ORF">GCM10010531_38910</name>
</gene>
<accession>A0ABP6PQE5</accession>
<reference evidence="3" key="1">
    <citation type="journal article" date="2019" name="Int. J. Syst. Evol. Microbiol.">
        <title>The Global Catalogue of Microorganisms (GCM) 10K type strain sequencing project: providing services to taxonomists for standard genome sequencing and annotation.</title>
        <authorList>
            <consortium name="The Broad Institute Genomics Platform"/>
            <consortium name="The Broad Institute Genome Sequencing Center for Infectious Disease"/>
            <person name="Wu L."/>
            <person name="Ma J."/>
        </authorList>
    </citation>
    <scope>NUCLEOTIDE SEQUENCE [LARGE SCALE GENOMIC DNA]</scope>
    <source>
        <strain evidence="3">JCM 15614</strain>
    </source>
</reference>
<name>A0ABP6PQE5_9ACTN</name>
<keyword evidence="1" id="KW-0472">Membrane</keyword>
<proteinExistence type="predicted"/>
<protein>
    <recommendedName>
        <fullName evidence="4">Polysaccharide pyruvyl transferase</fullName>
    </recommendedName>
</protein>
<comment type="caution">
    <text evidence="2">The sequence shown here is derived from an EMBL/GenBank/DDBJ whole genome shotgun (WGS) entry which is preliminary data.</text>
</comment>
<sequence length="388" mass="43835">MSSPIRRRVGRRLRLWFLAGVEAWLWLVRIALRARRTRRQRVLLAAANPLMADYVLRMWHTIADLDGVEARLTRHTGLAQRQERVKAIARWRARLYPWDLILLADHMPLEYARTIPKVIMPHGPGPSRIVRGGSYYYDRQRVFWPDGERVYTLMFDTSEVAKTRALAGVPEYRDKIVVVGDLRADELLKASARAEETRSGMGIGDRKLVGIMSTWGPYGLVPTLGEALVGELKRIASVGEYAFALTMHQNLWDVSRCGTTRWRDMLLGAESEFIRVIRPHEDTAMVLGACHMVVSDHTSLAMTFSILRRPIIPVAVPVGVVGEGTFSHWLLTNRRPLSRADELYEALRTAHSNYALDGAPTVIDRLGESAGLVREALANALNNGDRQR</sequence>
<dbReference type="EMBL" id="BAAAVV010000013">
    <property type="protein sequence ID" value="GAA3180952.1"/>
    <property type="molecule type" value="Genomic_DNA"/>
</dbReference>
<dbReference type="SUPFAM" id="SSF53756">
    <property type="entry name" value="UDP-Glycosyltransferase/glycogen phosphorylase"/>
    <property type="match status" value="1"/>
</dbReference>
<feature type="transmembrane region" description="Helical" evidence="1">
    <location>
        <begin position="15"/>
        <end position="32"/>
    </location>
</feature>
<evidence type="ECO:0000313" key="3">
    <source>
        <dbReference type="Proteomes" id="UP001499924"/>
    </source>
</evidence>
<keyword evidence="1" id="KW-0812">Transmembrane</keyword>
<keyword evidence="3" id="KW-1185">Reference proteome</keyword>